<evidence type="ECO:0000313" key="2">
    <source>
        <dbReference type="EMBL" id="KAK7489864.1"/>
    </source>
</evidence>
<proteinExistence type="predicted"/>
<feature type="region of interest" description="Disordered" evidence="1">
    <location>
        <begin position="1"/>
        <end position="47"/>
    </location>
</feature>
<dbReference type="AlphaFoldDB" id="A0ABD0KSJ4"/>
<feature type="compositionally biased region" description="Polar residues" evidence="1">
    <location>
        <begin position="13"/>
        <end position="29"/>
    </location>
</feature>
<feature type="compositionally biased region" description="Basic and acidic residues" evidence="1">
    <location>
        <begin position="555"/>
        <end position="576"/>
    </location>
</feature>
<feature type="region of interest" description="Disordered" evidence="1">
    <location>
        <begin position="60"/>
        <end position="287"/>
    </location>
</feature>
<evidence type="ECO:0008006" key="4">
    <source>
        <dbReference type="Google" id="ProtNLM"/>
    </source>
</evidence>
<feature type="region of interest" description="Disordered" evidence="1">
    <location>
        <begin position="539"/>
        <end position="617"/>
    </location>
</feature>
<evidence type="ECO:0000313" key="3">
    <source>
        <dbReference type="Proteomes" id="UP001519460"/>
    </source>
</evidence>
<accession>A0ABD0KSJ4</accession>
<comment type="caution">
    <text evidence="2">The sequence shown here is derived from an EMBL/GenBank/DDBJ whole genome shotgun (WGS) entry which is preliminary data.</text>
</comment>
<keyword evidence="3" id="KW-1185">Reference proteome</keyword>
<feature type="compositionally biased region" description="Polar residues" evidence="1">
    <location>
        <begin position="589"/>
        <end position="617"/>
    </location>
</feature>
<dbReference type="EMBL" id="JACVVK020000133">
    <property type="protein sequence ID" value="KAK7489864.1"/>
    <property type="molecule type" value="Genomic_DNA"/>
</dbReference>
<reference evidence="2 3" key="1">
    <citation type="journal article" date="2023" name="Sci. Data">
        <title>Genome assembly of the Korean intertidal mud-creeper Batillaria attramentaria.</title>
        <authorList>
            <person name="Patra A.K."/>
            <person name="Ho P.T."/>
            <person name="Jun S."/>
            <person name="Lee S.J."/>
            <person name="Kim Y."/>
            <person name="Won Y.J."/>
        </authorList>
    </citation>
    <scope>NUCLEOTIDE SEQUENCE [LARGE SCALE GENOMIC DNA]</scope>
    <source>
        <strain evidence="2">Wonlab-2016</strain>
    </source>
</reference>
<feature type="compositionally biased region" description="Low complexity" evidence="1">
    <location>
        <begin position="118"/>
        <end position="135"/>
    </location>
</feature>
<name>A0ABD0KSJ4_9CAEN</name>
<protein>
    <recommendedName>
        <fullName evidence="4">Btz domain-containing protein</fullName>
    </recommendedName>
</protein>
<feature type="compositionally biased region" description="Acidic residues" evidence="1">
    <location>
        <begin position="211"/>
        <end position="221"/>
    </location>
</feature>
<organism evidence="2 3">
    <name type="scientific">Batillaria attramentaria</name>
    <dbReference type="NCBI Taxonomy" id="370345"/>
    <lineage>
        <taxon>Eukaryota</taxon>
        <taxon>Metazoa</taxon>
        <taxon>Spiralia</taxon>
        <taxon>Lophotrochozoa</taxon>
        <taxon>Mollusca</taxon>
        <taxon>Gastropoda</taxon>
        <taxon>Caenogastropoda</taxon>
        <taxon>Sorbeoconcha</taxon>
        <taxon>Cerithioidea</taxon>
        <taxon>Batillariidae</taxon>
        <taxon>Batillaria</taxon>
    </lineage>
</organism>
<feature type="compositionally biased region" description="Basic and acidic residues" evidence="1">
    <location>
        <begin position="104"/>
        <end position="117"/>
    </location>
</feature>
<dbReference type="Proteomes" id="UP001519460">
    <property type="component" value="Unassembled WGS sequence"/>
</dbReference>
<gene>
    <name evidence="2" type="ORF">BaRGS_00018886</name>
</gene>
<sequence length="724" mass="78669">MEIQIPAAGQDSAADSLSTSGTGFQTGPDSWSREGHISTSAAAAETQHGAFPQQQNLVLDAESTETDLGVYEDTGTSTVGSHAADDPSLKMMGSSDVTSTVDEDASRTRLAAEEAADKYLAAPGSDSQGKDSGSQAEEEGKPQEMQDSSSTGDREQMETTPETDNRADAENGPEWSEMGAGQSCNPGTGDADSVKLGVAEGNSLQNTQADDGSDSDSEERVEENAVQETMERDEETGSANENDDKENIGESGRVFITENHDVDEAGSISDVRADTPDWDETGDADDAASLSDVEEFISMKRTRSSAHSRVRPGTRSTIREEVASGHRAVANTPVSYYTTTDLNAEMYRNMESRNTTHAGLESACDAVFQQAMTLMTNRCVSVQGARDGALYSREMVPYGPHVPKYFYVQQRKPAPMPPLKAWRGYHGNVYFEPIHVSKVGGNSTDQVDPYLSRKAQLSRLSRRSFGPEALPVTRSTTRLTNRRGAASAKSVTSSVAAISQHHVLYLDKHAVVNPDNTQMHEELQVIEKQQSTGSLAVQMQERRRNQRSAGGSSSRGEKGRDGNRRGAKSAKFDRICRGSVAHQLHRAKSGSSLDGNSTRAQNGTRSQENGAEESSTKLMVIGDRFAPPTVMSPLLRTQTQYSLSSQRMTMNSPDLYGAFERLPPLEQVRISLRHMDARGDDTYPPRTASPYSTGGSIGVMEDLKPFIKYSPDVKAQYNRQIKYY</sequence>
<feature type="compositionally biased region" description="Basic and acidic residues" evidence="1">
    <location>
        <begin position="152"/>
        <end position="169"/>
    </location>
</feature>
<evidence type="ECO:0000256" key="1">
    <source>
        <dbReference type="SAM" id="MobiDB-lite"/>
    </source>
</evidence>
<feature type="compositionally biased region" description="Acidic residues" evidence="1">
    <location>
        <begin position="231"/>
        <end position="244"/>
    </location>
</feature>
<feature type="compositionally biased region" description="Acidic residues" evidence="1">
    <location>
        <begin position="276"/>
        <end position="286"/>
    </location>
</feature>